<evidence type="ECO:0000313" key="2">
    <source>
        <dbReference type="Proteomes" id="UP000007796"/>
    </source>
</evidence>
<dbReference type="AlphaFoldDB" id="F0XH52"/>
<gene>
    <name evidence="1" type="ORF">CMQ_3225</name>
</gene>
<sequence>MLIVSAEKAAVSDSHAADQLRGRHLDWSNRPSPPSKAVQAFIDPLIRILVSSGESALSADCDFPLIGSTLAGCGMLWHAAGITPTPMALWANHNKLRALPLADMPTICCSKRLSPSLLPSLFRRSSVLIFTPIAEHIRYSSIAQPSAAVLYFICSPAFVLHGGECAFKPLPATP</sequence>
<dbReference type="RefSeq" id="XP_014172778.1">
    <property type="nucleotide sequence ID" value="XM_014317303.1"/>
</dbReference>
<accession>F0XH52</accession>
<keyword evidence="2" id="KW-1185">Reference proteome</keyword>
<reference evidence="1 2" key="1">
    <citation type="journal article" date="2011" name="Proc. Natl. Acad. Sci. U.S.A.">
        <title>Genome and transcriptome analyses of the mountain pine beetle-fungal symbiont Grosmannia clavigera, a lodgepole pine pathogen.</title>
        <authorList>
            <person name="DiGuistini S."/>
            <person name="Wang Y."/>
            <person name="Liao N.Y."/>
            <person name="Taylor G."/>
            <person name="Tanguay P."/>
            <person name="Feau N."/>
            <person name="Henrissat B."/>
            <person name="Chan S.K."/>
            <person name="Hesse-Orce U."/>
            <person name="Alamouti S.M."/>
            <person name="Tsui C.K.M."/>
            <person name="Docking R.T."/>
            <person name="Levasseur A."/>
            <person name="Haridas S."/>
            <person name="Robertson G."/>
            <person name="Birol I."/>
            <person name="Holt R.A."/>
            <person name="Marra M.A."/>
            <person name="Hamelin R.C."/>
            <person name="Hirst M."/>
            <person name="Jones S.J.M."/>
            <person name="Bohlmann J."/>
            <person name="Breuil C."/>
        </authorList>
    </citation>
    <scope>NUCLEOTIDE SEQUENCE [LARGE SCALE GENOMIC DNA]</scope>
    <source>
        <strain evidence="2">kw1407 / UAMH 11150</strain>
    </source>
</reference>
<dbReference type="InParanoid" id="F0XH52"/>
<dbReference type="HOGENOM" id="CLU_1540231_0_0_1"/>
<protein>
    <submittedName>
        <fullName evidence="1">Uncharacterized protein</fullName>
    </submittedName>
</protein>
<proteinExistence type="predicted"/>
<dbReference type="EMBL" id="GL629769">
    <property type="protein sequence ID" value="EFX03296.1"/>
    <property type="molecule type" value="Genomic_DNA"/>
</dbReference>
<dbReference type="GeneID" id="25976302"/>
<name>F0XH52_GROCL</name>
<organism evidence="2">
    <name type="scientific">Grosmannia clavigera (strain kw1407 / UAMH 11150)</name>
    <name type="common">Blue stain fungus</name>
    <name type="synonym">Graphiocladiella clavigera</name>
    <dbReference type="NCBI Taxonomy" id="655863"/>
    <lineage>
        <taxon>Eukaryota</taxon>
        <taxon>Fungi</taxon>
        <taxon>Dikarya</taxon>
        <taxon>Ascomycota</taxon>
        <taxon>Pezizomycotina</taxon>
        <taxon>Sordariomycetes</taxon>
        <taxon>Sordariomycetidae</taxon>
        <taxon>Ophiostomatales</taxon>
        <taxon>Ophiostomataceae</taxon>
        <taxon>Leptographium</taxon>
    </lineage>
</organism>
<dbReference type="Proteomes" id="UP000007796">
    <property type="component" value="Unassembled WGS sequence"/>
</dbReference>
<evidence type="ECO:0000313" key="1">
    <source>
        <dbReference type="EMBL" id="EFX03296.1"/>
    </source>
</evidence>